<organism evidence="1 2">
    <name type="scientific">Limnovirga soli</name>
    <dbReference type="NCBI Taxonomy" id="2656915"/>
    <lineage>
        <taxon>Bacteria</taxon>
        <taxon>Pseudomonadati</taxon>
        <taxon>Bacteroidota</taxon>
        <taxon>Chitinophagia</taxon>
        <taxon>Chitinophagales</taxon>
        <taxon>Chitinophagaceae</taxon>
        <taxon>Limnovirga</taxon>
    </lineage>
</organism>
<protein>
    <submittedName>
        <fullName evidence="1">Uncharacterized protein</fullName>
    </submittedName>
</protein>
<evidence type="ECO:0000313" key="2">
    <source>
        <dbReference type="Proteomes" id="UP000598971"/>
    </source>
</evidence>
<name>A0A8J8FJY9_9BACT</name>
<comment type="caution">
    <text evidence="1">The sequence shown here is derived from an EMBL/GenBank/DDBJ whole genome shotgun (WGS) entry which is preliminary data.</text>
</comment>
<dbReference type="EMBL" id="WHPF01000014">
    <property type="protein sequence ID" value="NNV57256.1"/>
    <property type="molecule type" value="Genomic_DNA"/>
</dbReference>
<evidence type="ECO:0000313" key="1">
    <source>
        <dbReference type="EMBL" id="NNV57256.1"/>
    </source>
</evidence>
<keyword evidence="2" id="KW-1185">Reference proteome</keyword>
<dbReference type="Proteomes" id="UP000598971">
    <property type="component" value="Unassembled WGS sequence"/>
</dbReference>
<dbReference type="RefSeq" id="WP_171609206.1">
    <property type="nucleotide sequence ID" value="NZ_WHPF01000014.1"/>
</dbReference>
<gene>
    <name evidence="1" type="ORF">GD597_17425</name>
</gene>
<accession>A0A8J8FJY9</accession>
<dbReference type="AlphaFoldDB" id="A0A8J8FJY9"/>
<proteinExistence type="predicted"/>
<sequence>MDTLKLSELIGQEIVELRFHYVPRNEYDLQSFHSYIKLANDIIIDIPHFDDEEYLQLTQDNLSYFKNNFDTGDSVTNIAKSYFVGQKIVDFYFSYFNDEINFDYSAFIKLSNGFYLTERNFGPIGLTNIDLNILDEKQFQQVVKRLNGIEVDVRSFVKTKNAC</sequence>
<reference evidence="1" key="1">
    <citation type="submission" date="2019-10" db="EMBL/GenBank/DDBJ databases">
        <title>Draft genome sequence of Panacibacter sp. KCS-6.</title>
        <authorList>
            <person name="Yim K.J."/>
        </authorList>
    </citation>
    <scope>NUCLEOTIDE SEQUENCE</scope>
    <source>
        <strain evidence="1">KCS-6</strain>
    </source>
</reference>